<dbReference type="CDD" id="cd06218">
    <property type="entry name" value="DHOD_e_trans"/>
    <property type="match status" value="1"/>
</dbReference>
<dbReference type="GO" id="GO:0046872">
    <property type="term" value="F:metal ion binding"/>
    <property type="evidence" value="ECO:0007669"/>
    <property type="project" value="UniProtKB-KW"/>
</dbReference>
<name>A0A0F9V9Q1_9ZZZZ</name>
<dbReference type="PROSITE" id="PS51384">
    <property type="entry name" value="FAD_FR"/>
    <property type="match status" value="1"/>
</dbReference>
<accession>A0A0F9V9Q1</accession>
<reference evidence="2" key="1">
    <citation type="journal article" date="2015" name="Nature">
        <title>Complex archaea that bridge the gap between prokaryotes and eukaryotes.</title>
        <authorList>
            <person name="Spang A."/>
            <person name="Saw J.H."/>
            <person name="Jorgensen S.L."/>
            <person name="Zaremba-Niedzwiedzka K."/>
            <person name="Martijn J."/>
            <person name="Lind A.E."/>
            <person name="van Eijk R."/>
            <person name="Schleper C."/>
            <person name="Guy L."/>
            <person name="Ettema T.J."/>
        </authorList>
    </citation>
    <scope>NUCLEOTIDE SEQUENCE</scope>
</reference>
<dbReference type="InterPro" id="IPR017927">
    <property type="entry name" value="FAD-bd_FR_type"/>
</dbReference>
<organism evidence="2">
    <name type="scientific">marine sediment metagenome</name>
    <dbReference type="NCBI Taxonomy" id="412755"/>
    <lineage>
        <taxon>unclassified sequences</taxon>
        <taxon>metagenomes</taxon>
        <taxon>ecological metagenomes</taxon>
    </lineage>
</organism>
<dbReference type="GO" id="GO:0006221">
    <property type="term" value="P:pyrimidine nucleotide biosynthetic process"/>
    <property type="evidence" value="ECO:0007669"/>
    <property type="project" value="InterPro"/>
</dbReference>
<dbReference type="InterPro" id="IPR017938">
    <property type="entry name" value="Riboflavin_synthase-like_b-brl"/>
</dbReference>
<feature type="domain" description="FAD-binding FR-type" evidence="1">
    <location>
        <begin position="9"/>
        <end position="137"/>
    </location>
</feature>
<sequence>MSEPSVKKRGSYLAEVLANEVVCDDHGRLILDVAHFPPTAPGQFIQLMCRPPTPPEAGRAIEWRDGQTPQFTQAELLDSQPLLRRPFSIAGRREHAGGASELDIVYCVKGVGTRWLAGVNAGQSLSVLGPLGNSFVIRRDKPAAALVGGGVGIPPLLYLAEQLATAGKETVAFIGARSADRLPLRLLPNADVRTDGAPSHCAAELAAYGVETAIATDDGSLGMAGVVGEAFGKWLDGSAVSAENVVVYSCGPEAMMEAVALMSLAAGAECQLSLERYMACGMGTCQSCVCKLRDDSAQGWAYKLCCADGPVFDAAQIVWD</sequence>
<dbReference type="SUPFAM" id="SSF63380">
    <property type="entry name" value="Riboflavin synthase domain-like"/>
    <property type="match status" value="1"/>
</dbReference>
<comment type="caution">
    <text evidence="2">The sequence shown here is derived from an EMBL/GenBank/DDBJ whole genome shotgun (WGS) entry which is preliminary data.</text>
</comment>
<dbReference type="InterPro" id="IPR050353">
    <property type="entry name" value="PyrK_electron_transfer"/>
</dbReference>
<dbReference type="Pfam" id="PF10418">
    <property type="entry name" value="DHODB_Fe-S_bind"/>
    <property type="match status" value="1"/>
</dbReference>
<dbReference type="SUPFAM" id="SSF52343">
    <property type="entry name" value="Ferredoxin reductase-like, C-terminal NADP-linked domain"/>
    <property type="match status" value="1"/>
</dbReference>
<evidence type="ECO:0000313" key="2">
    <source>
        <dbReference type="EMBL" id="KKO00740.1"/>
    </source>
</evidence>
<dbReference type="InterPro" id="IPR037117">
    <property type="entry name" value="Dihydroorotate_DH_ele_sf"/>
</dbReference>
<dbReference type="GO" id="GO:0050660">
    <property type="term" value="F:flavin adenine dinucleotide binding"/>
    <property type="evidence" value="ECO:0007669"/>
    <property type="project" value="InterPro"/>
</dbReference>
<dbReference type="EMBL" id="LAZR01000039">
    <property type="protein sequence ID" value="KKO00740.1"/>
    <property type="molecule type" value="Genomic_DNA"/>
</dbReference>
<dbReference type="Gene3D" id="3.40.50.80">
    <property type="entry name" value="Nucleotide-binding domain of ferredoxin-NADP reductase (FNR) module"/>
    <property type="match status" value="1"/>
</dbReference>
<dbReference type="GO" id="GO:0016491">
    <property type="term" value="F:oxidoreductase activity"/>
    <property type="evidence" value="ECO:0007669"/>
    <property type="project" value="InterPro"/>
</dbReference>
<dbReference type="GO" id="GO:0051537">
    <property type="term" value="F:2 iron, 2 sulfur cluster binding"/>
    <property type="evidence" value="ECO:0007669"/>
    <property type="project" value="UniProtKB-KW"/>
</dbReference>
<dbReference type="PANTHER" id="PTHR43513">
    <property type="entry name" value="DIHYDROOROTATE DEHYDROGENASE B (NAD(+)), ELECTRON TRANSFER SUBUNIT"/>
    <property type="match status" value="1"/>
</dbReference>
<protein>
    <recommendedName>
        <fullName evidence="1">FAD-binding FR-type domain-containing protein</fullName>
    </recommendedName>
</protein>
<dbReference type="InterPro" id="IPR039261">
    <property type="entry name" value="FNR_nucleotide-bd"/>
</dbReference>
<dbReference type="PRINTS" id="PR00406">
    <property type="entry name" value="CYTB5RDTASE"/>
</dbReference>
<dbReference type="InterPro" id="IPR019480">
    <property type="entry name" value="Dihydroorotate_DH_Fe-S-bd"/>
</dbReference>
<dbReference type="PANTHER" id="PTHR43513:SF3">
    <property type="entry name" value="DIHYDROOROTATE DEHYDROGENASE B (NAD(+)), ELECTRON TRANSFER SUBUNIT-RELATED"/>
    <property type="match status" value="1"/>
</dbReference>
<proteinExistence type="predicted"/>
<dbReference type="AlphaFoldDB" id="A0A0F9V9Q1"/>
<dbReference type="Gene3D" id="2.10.240.10">
    <property type="entry name" value="Dihydroorotate dehydrogenase, electron transfer subunit"/>
    <property type="match status" value="1"/>
</dbReference>
<dbReference type="Gene3D" id="2.40.30.10">
    <property type="entry name" value="Translation factors"/>
    <property type="match status" value="1"/>
</dbReference>
<gene>
    <name evidence="2" type="ORF">LCGC14_0125140</name>
</gene>
<evidence type="ECO:0000259" key="1">
    <source>
        <dbReference type="PROSITE" id="PS51384"/>
    </source>
</evidence>